<protein>
    <submittedName>
        <fullName evidence="2">Uncharacterized protein</fullName>
    </submittedName>
</protein>
<accession>A0A1H3WBQ9</accession>
<keyword evidence="1" id="KW-1133">Transmembrane helix</keyword>
<keyword evidence="1" id="KW-0472">Membrane</keyword>
<dbReference type="EMBL" id="FNQY01000002">
    <property type="protein sequence ID" value="SDZ83782.1"/>
    <property type="molecule type" value="Genomic_DNA"/>
</dbReference>
<dbReference type="Proteomes" id="UP000199041">
    <property type="component" value="Unassembled WGS sequence"/>
</dbReference>
<gene>
    <name evidence="2" type="ORF">SAMN05192529_102248</name>
</gene>
<dbReference type="STRING" id="551991.SAMN05192529_102248"/>
<organism evidence="2 3">
    <name type="scientific">Arachidicoccus rhizosphaerae</name>
    <dbReference type="NCBI Taxonomy" id="551991"/>
    <lineage>
        <taxon>Bacteria</taxon>
        <taxon>Pseudomonadati</taxon>
        <taxon>Bacteroidota</taxon>
        <taxon>Chitinophagia</taxon>
        <taxon>Chitinophagales</taxon>
        <taxon>Chitinophagaceae</taxon>
        <taxon>Arachidicoccus</taxon>
    </lineage>
</organism>
<feature type="transmembrane region" description="Helical" evidence="1">
    <location>
        <begin position="79"/>
        <end position="107"/>
    </location>
</feature>
<proteinExistence type="predicted"/>
<keyword evidence="1" id="KW-0812">Transmembrane</keyword>
<evidence type="ECO:0000256" key="1">
    <source>
        <dbReference type="SAM" id="Phobius"/>
    </source>
</evidence>
<evidence type="ECO:0000313" key="2">
    <source>
        <dbReference type="EMBL" id="SDZ83782.1"/>
    </source>
</evidence>
<evidence type="ECO:0000313" key="3">
    <source>
        <dbReference type="Proteomes" id="UP000199041"/>
    </source>
</evidence>
<reference evidence="2 3" key="1">
    <citation type="submission" date="2016-10" db="EMBL/GenBank/DDBJ databases">
        <authorList>
            <person name="de Groot N.N."/>
        </authorList>
    </citation>
    <scope>NUCLEOTIDE SEQUENCE [LARGE SCALE GENOMIC DNA]</scope>
    <source>
        <strain evidence="2 3">Vu-144</strain>
    </source>
</reference>
<name>A0A1H3WBQ9_9BACT</name>
<keyword evidence="3" id="KW-1185">Reference proteome</keyword>
<dbReference type="OrthoDB" id="660475at2"/>
<sequence>MAAKQYDYLVTLKKNIDKKVNVISLILLIISICIFLYTAVRLMNTNFHKNAVICVVIAAFSVLWIILKEMGKITYYRLAFLISGAALFFPPFGLTWLGILFVLIGLFEKQAKFPQEIGFDEEGITTNSIPSRFYTWDEVSNVVLRGGLLTIDFKNNKLYQKEVQNKVTIALEEEFNSFCRSQLEVSAKLKN</sequence>
<dbReference type="RefSeq" id="WP_091393431.1">
    <property type="nucleotide sequence ID" value="NZ_FNQY01000002.1"/>
</dbReference>
<dbReference type="AlphaFoldDB" id="A0A1H3WBQ9"/>
<feature type="transmembrane region" description="Helical" evidence="1">
    <location>
        <begin position="50"/>
        <end position="67"/>
    </location>
</feature>
<feature type="transmembrane region" description="Helical" evidence="1">
    <location>
        <begin position="20"/>
        <end position="38"/>
    </location>
</feature>